<dbReference type="GO" id="GO:0006636">
    <property type="term" value="P:unsaturated fatty acid biosynthetic process"/>
    <property type="evidence" value="ECO:0007669"/>
    <property type="project" value="TreeGrafter"/>
</dbReference>
<sequence>MAPNVKEAPLYTGVLDEGEPVPDYLSAIATAEAEEKTKSYRELQPILWDRVAGHLVFNLLSVYAVKLIFTDAKLLTTAWAFLLFIAGNLGVTSGVHRLWSHRAYRAKLPCRLLLAAFYTMSWQGTIYQWAIDHRAHHKFTETDADHVNARRGFFFSHIGWLLCKKHPDVIRFGKTIDCSDLLADPVVYYQKKYYYVFMPILWYLIPVAVPMLLWGETHSNAFLVAVALRFTLGLHAIFLVNSVAHMFGSRPYDK</sequence>
<keyword evidence="10 11" id="KW-0275">Fatty acid biosynthesis</keyword>
<comment type="cofactor">
    <cofactor evidence="11">
        <name>Fe(2+)</name>
        <dbReference type="ChEBI" id="CHEBI:29033"/>
    </cofactor>
</comment>
<dbReference type="AlphaFoldDB" id="A0A6J1TE32"/>
<evidence type="ECO:0000256" key="11">
    <source>
        <dbReference type="RuleBase" id="RU000581"/>
    </source>
</evidence>
<dbReference type="PANTHER" id="PTHR11351">
    <property type="entry name" value="ACYL-COA DESATURASE"/>
    <property type="match status" value="1"/>
</dbReference>
<comment type="similarity">
    <text evidence="2 11">Belongs to the fatty acid desaturase type 1 family.</text>
</comment>
<evidence type="ECO:0000256" key="2">
    <source>
        <dbReference type="ARBA" id="ARBA00009295"/>
    </source>
</evidence>
<protein>
    <submittedName>
        <fullName evidence="14">Acyl-CoA Delta-9 desaturase-like</fullName>
    </submittedName>
</protein>
<dbReference type="GO" id="GO:0004768">
    <property type="term" value="F:stearoyl-CoA 9-desaturase activity"/>
    <property type="evidence" value="ECO:0007669"/>
    <property type="project" value="TreeGrafter"/>
</dbReference>
<feature type="transmembrane region" description="Helical" evidence="12">
    <location>
        <begin position="77"/>
        <end position="99"/>
    </location>
</feature>
<dbReference type="RefSeq" id="XP_026291764.1">
    <property type="nucleotide sequence ID" value="XM_026435979.2"/>
</dbReference>
<keyword evidence="8" id="KW-0443">Lipid metabolism</keyword>
<dbReference type="InterPro" id="IPR015876">
    <property type="entry name" value="Acyl-CoA_DS"/>
</dbReference>
<keyword evidence="7 11" id="KW-0560">Oxidoreductase</keyword>
<dbReference type="GO" id="GO:0005789">
    <property type="term" value="C:endoplasmic reticulum membrane"/>
    <property type="evidence" value="ECO:0007669"/>
    <property type="project" value="TreeGrafter"/>
</dbReference>
<dbReference type="GO" id="GO:0005506">
    <property type="term" value="F:iron ion binding"/>
    <property type="evidence" value="ECO:0007669"/>
    <property type="project" value="TreeGrafter"/>
</dbReference>
<feature type="transmembrane region" description="Helical" evidence="12">
    <location>
        <begin position="193"/>
        <end position="215"/>
    </location>
</feature>
<keyword evidence="6 12" id="KW-1133">Transmembrane helix</keyword>
<evidence type="ECO:0000256" key="10">
    <source>
        <dbReference type="ARBA" id="ARBA00023160"/>
    </source>
</evidence>
<evidence type="ECO:0000256" key="4">
    <source>
        <dbReference type="ARBA" id="ARBA00022692"/>
    </source>
</evidence>
<dbReference type="OrthoDB" id="10260134at2759"/>
<keyword evidence="9 12" id="KW-0472">Membrane</keyword>
<evidence type="ECO:0000256" key="5">
    <source>
        <dbReference type="ARBA" id="ARBA00022832"/>
    </source>
</evidence>
<dbReference type="Proteomes" id="UP000504606">
    <property type="component" value="Unplaced"/>
</dbReference>
<evidence type="ECO:0000256" key="6">
    <source>
        <dbReference type="ARBA" id="ARBA00022989"/>
    </source>
</evidence>
<evidence type="ECO:0000256" key="8">
    <source>
        <dbReference type="ARBA" id="ARBA00023098"/>
    </source>
</evidence>
<keyword evidence="4 11" id="KW-0812">Transmembrane</keyword>
<name>A0A6J1TE32_FRAOC</name>
<reference evidence="14" key="1">
    <citation type="submission" date="2025-08" db="UniProtKB">
        <authorList>
            <consortium name="RefSeq"/>
        </authorList>
    </citation>
    <scope>IDENTIFICATION</scope>
    <source>
        <tissue evidence="14">Whole organism</tissue>
    </source>
</reference>
<dbReference type="GeneID" id="113216241"/>
<keyword evidence="3 11" id="KW-0444">Lipid biosynthesis</keyword>
<dbReference type="CDD" id="cd03505">
    <property type="entry name" value="Delta9-FADS-like"/>
    <property type="match status" value="1"/>
</dbReference>
<evidence type="ECO:0000313" key="13">
    <source>
        <dbReference type="Proteomes" id="UP000504606"/>
    </source>
</evidence>
<dbReference type="PRINTS" id="PR00075">
    <property type="entry name" value="FACDDSATRASE"/>
</dbReference>
<comment type="subcellular location">
    <subcellularLocation>
        <location evidence="1">Membrane</location>
        <topology evidence="1">Multi-pass membrane protein</topology>
    </subcellularLocation>
</comment>
<evidence type="ECO:0000256" key="1">
    <source>
        <dbReference type="ARBA" id="ARBA00004141"/>
    </source>
</evidence>
<keyword evidence="13" id="KW-1185">Reference proteome</keyword>
<proteinExistence type="inferred from homology"/>
<feature type="transmembrane region" description="Helical" evidence="12">
    <location>
        <begin position="221"/>
        <end position="244"/>
    </location>
</feature>
<evidence type="ECO:0000256" key="7">
    <source>
        <dbReference type="ARBA" id="ARBA00023002"/>
    </source>
</evidence>
<evidence type="ECO:0000256" key="3">
    <source>
        <dbReference type="ARBA" id="ARBA00022516"/>
    </source>
</evidence>
<gene>
    <name evidence="14" type="primary">LOC113216241</name>
</gene>
<comment type="domain">
    <text evidence="11">The histidine box domains are involved in binding the catalytic metal ions.</text>
</comment>
<accession>A0A6J1TE32</accession>
<organism evidence="13 14">
    <name type="scientific">Frankliniella occidentalis</name>
    <name type="common">Western flower thrips</name>
    <name type="synonym">Euthrips occidentalis</name>
    <dbReference type="NCBI Taxonomy" id="133901"/>
    <lineage>
        <taxon>Eukaryota</taxon>
        <taxon>Metazoa</taxon>
        <taxon>Ecdysozoa</taxon>
        <taxon>Arthropoda</taxon>
        <taxon>Hexapoda</taxon>
        <taxon>Insecta</taxon>
        <taxon>Pterygota</taxon>
        <taxon>Neoptera</taxon>
        <taxon>Paraneoptera</taxon>
        <taxon>Thysanoptera</taxon>
        <taxon>Terebrantia</taxon>
        <taxon>Thripoidea</taxon>
        <taxon>Thripidae</taxon>
        <taxon>Frankliniella</taxon>
    </lineage>
</organism>
<dbReference type="PANTHER" id="PTHR11351:SF31">
    <property type="entry name" value="DESATURASE 1, ISOFORM A-RELATED"/>
    <property type="match status" value="1"/>
</dbReference>
<keyword evidence="5" id="KW-0276">Fatty acid metabolism</keyword>
<evidence type="ECO:0000256" key="12">
    <source>
        <dbReference type="SAM" id="Phobius"/>
    </source>
</evidence>
<evidence type="ECO:0000313" key="14">
    <source>
        <dbReference type="RefSeq" id="XP_026291764.1"/>
    </source>
</evidence>
<dbReference type="KEGG" id="foc:113216241"/>
<evidence type="ECO:0000256" key="9">
    <source>
        <dbReference type="ARBA" id="ARBA00023136"/>
    </source>
</evidence>